<sequence length="261" mass="28653">MIQIERTGEAERKAEDSRSRMADGCADSMQTVDLLQKNLKKIQDHLSLLDMLQMKVADVCVGCEETRRDMEAEEERLAELEAQLKIQDASPEDTEEEEEDDDDEDDDDDEKENGILETVRTNIAQLRVKIEAMSQEATELAADLTRCAQQKMVLAAGLEEVLKGKQGAHQRRAEPLSCDQKAKRLKEDGGEGDQEVPAASLLLQEEAAAALGAEDPSVQEEADTGALQTSCLPPTEQPPILATVGLGCRVTEEEELDLTSS</sequence>
<proteinExistence type="predicted"/>
<evidence type="ECO:0000313" key="2">
    <source>
        <dbReference type="EMBL" id="CAI5783090.1"/>
    </source>
</evidence>
<feature type="region of interest" description="Disordered" evidence="1">
    <location>
        <begin position="82"/>
        <end position="117"/>
    </location>
</feature>
<dbReference type="Proteomes" id="UP001178461">
    <property type="component" value="Chromosome 8"/>
</dbReference>
<feature type="region of interest" description="Disordered" evidence="1">
    <location>
        <begin position="1"/>
        <end position="24"/>
    </location>
</feature>
<dbReference type="EMBL" id="OX395133">
    <property type="protein sequence ID" value="CAI5783090.1"/>
    <property type="molecule type" value="Genomic_DNA"/>
</dbReference>
<feature type="region of interest" description="Disordered" evidence="1">
    <location>
        <begin position="164"/>
        <end position="196"/>
    </location>
</feature>
<feature type="compositionally biased region" description="Basic and acidic residues" evidence="1">
    <location>
        <begin position="180"/>
        <end position="189"/>
    </location>
</feature>
<reference evidence="2" key="1">
    <citation type="submission" date="2022-12" db="EMBL/GenBank/DDBJ databases">
        <authorList>
            <person name="Alioto T."/>
            <person name="Alioto T."/>
            <person name="Gomez Garrido J."/>
        </authorList>
    </citation>
    <scope>NUCLEOTIDE SEQUENCE</scope>
</reference>
<dbReference type="AlphaFoldDB" id="A0AA35KRR0"/>
<name>A0AA35KRR0_9SAUR</name>
<evidence type="ECO:0000256" key="1">
    <source>
        <dbReference type="SAM" id="MobiDB-lite"/>
    </source>
</evidence>
<gene>
    <name evidence="2" type="ORF">PODLI_1B026344</name>
</gene>
<keyword evidence="3" id="KW-1185">Reference proteome</keyword>
<feature type="region of interest" description="Disordered" evidence="1">
    <location>
        <begin position="212"/>
        <end position="238"/>
    </location>
</feature>
<evidence type="ECO:0000313" key="3">
    <source>
        <dbReference type="Proteomes" id="UP001178461"/>
    </source>
</evidence>
<feature type="compositionally biased region" description="Acidic residues" evidence="1">
    <location>
        <begin position="90"/>
        <end position="111"/>
    </location>
</feature>
<organism evidence="2 3">
    <name type="scientific">Podarcis lilfordi</name>
    <name type="common">Lilford's wall lizard</name>
    <dbReference type="NCBI Taxonomy" id="74358"/>
    <lineage>
        <taxon>Eukaryota</taxon>
        <taxon>Metazoa</taxon>
        <taxon>Chordata</taxon>
        <taxon>Craniata</taxon>
        <taxon>Vertebrata</taxon>
        <taxon>Euteleostomi</taxon>
        <taxon>Lepidosauria</taxon>
        <taxon>Squamata</taxon>
        <taxon>Bifurcata</taxon>
        <taxon>Unidentata</taxon>
        <taxon>Episquamata</taxon>
        <taxon>Laterata</taxon>
        <taxon>Lacertibaenia</taxon>
        <taxon>Lacertidae</taxon>
        <taxon>Podarcis</taxon>
    </lineage>
</organism>
<accession>A0AA35KRR0</accession>
<feature type="compositionally biased region" description="Basic and acidic residues" evidence="1">
    <location>
        <begin position="1"/>
        <end position="21"/>
    </location>
</feature>
<protein>
    <submittedName>
        <fullName evidence="2">Uncharacterized protein</fullName>
    </submittedName>
</protein>